<dbReference type="InterPro" id="IPR050525">
    <property type="entry name" value="ECM_Assembly_Org"/>
</dbReference>
<feature type="domain" description="VWFA" evidence="1">
    <location>
        <begin position="68"/>
        <end position="210"/>
    </location>
</feature>
<organism evidence="2 3">
    <name type="scientific">Plakobranchus ocellatus</name>
    <dbReference type="NCBI Taxonomy" id="259542"/>
    <lineage>
        <taxon>Eukaryota</taxon>
        <taxon>Metazoa</taxon>
        <taxon>Spiralia</taxon>
        <taxon>Lophotrochozoa</taxon>
        <taxon>Mollusca</taxon>
        <taxon>Gastropoda</taxon>
        <taxon>Heterobranchia</taxon>
        <taxon>Euthyneura</taxon>
        <taxon>Panpulmonata</taxon>
        <taxon>Sacoglossa</taxon>
        <taxon>Placobranchoidea</taxon>
        <taxon>Plakobranchidae</taxon>
        <taxon>Plakobranchus</taxon>
    </lineage>
</organism>
<keyword evidence="3" id="KW-1185">Reference proteome</keyword>
<dbReference type="PANTHER" id="PTHR24020">
    <property type="entry name" value="COLLAGEN ALPHA"/>
    <property type="match status" value="1"/>
</dbReference>
<comment type="caution">
    <text evidence="2">The sequence shown here is derived from an EMBL/GenBank/DDBJ whole genome shotgun (WGS) entry which is preliminary data.</text>
</comment>
<dbReference type="Pfam" id="PF00092">
    <property type="entry name" value="VWA"/>
    <property type="match status" value="1"/>
</dbReference>
<dbReference type="InterPro" id="IPR036465">
    <property type="entry name" value="vWFA_dom_sf"/>
</dbReference>
<evidence type="ECO:0000313" key="3">
    <source>
        <dbReference type="Proteomes" id="UP000735302"/>
    </source>
</evidence>
<keyword evidence="2" id="KW-0176">Collagen</keyword>
<dbReference type="PROSITE" id="PS50234">
    <property type="entry name" value="VWFA"/>
    <property type="match status" value="1"/>
</dbReference>
<gene>
    <name evidence="2" type="ORF">PoB_001338400</name>
</gene>
<evidence type="ECO:0000259" key="1">
    <source>
        <dbReference type="PROSITE" id="PS50234"/>
    </source>
</evidence>
<name>A0AAV3YUY1_9GAST</name>
<proteinExistence type="predicted"/>
<dbReference type="AlphaFoldDB" id="A0AAV3YUY1"/>
<dbReference type="EMBL" id="BLXT01001617">
    <property type="protein sequence ID" value="GFN86878.1"/>
    <property type="molecule type" value="Genomic_DNA"/>
</dbReference>
<dbReference type="Gene3D" id="3.40.50.410">
    <property type="entry name" value="von Willebrand factor, type A domain"/>
    <property type="match status" value="1"/>
</dbReference>
<dbReference type="PANTHER" id="PTHR24020:SF84">
    <property type="entry name" value="VWFA DOMAIN-CONTAINING PROTEIN"/>
    <property type="match status" value="1"/>
</dbReference>
<accession>A0AAV3YUY1</accession>
<evidence type="ECO:0000313" key="2">
    <source>
        <dbReference type="EMBL" id="GFN86878.1"/>
    </source>
</evidence>
<reference evidence="2 3" key="1">
    <citation type="journal article" date="2021" name="Elife">
        <title>Chloroplast acquisition without the gene transfer in kleptoplastic sea slugs, Plakobranchus ocellatus.</title>
        <authorList>
            <person name="Maeda T."/>
            <person name="Takahashi S."/>
            <person name="Yoshida T."/>
            <person name="Shimamura S."/>
            <person name="Takaki Y."/>
            <person name="Nagai Y."/>
            <person name="Toyoda A."/>
            <person name="Suzuki Y."/>
            <person name="Arimoto A."/>
            <person name="Ishii H."/>
            <person name="Satoh N."/>
            <person name="Nishiyama T."/>
            <person name="Hasebe M."/>
            <person name="Maruyama T."/>
            <person name="Minagawa J."/>
            <person name="Obokata J."/>
            <person name="Shigenobu S."/>
        </authorList>
    </citation>
    <scope>NUCLEOTIDE SEQUENCE [LARGE SCALE GENOMIC DNA]</scope>
</reference>
<dbReference type="GO" id="GO:0005581">
    <property type="term" value="C:collagen trimer"/>
    <property type="evidence" value="ECO:0007669"/>
    <property type="project" value="UniProtKB-KW"/>
</dbReference>
<sequence length="210" mass="23136">MTTTEKPCTDLLQGMACKDLDDACSSPVGQVACPLYCGICGNTPTPTPSASCPRPKTTIDKIGCYQAEIVFLMEYARSDSAYDVYWEGSFIREVIDEWRISPDFIRIGLVVYHDTVSEAIHIGAYDDKADLKRQIYQITSNLRPSGEANLAAALEFARTHSFTGARPGVERIVVPIIHEMHASNQDQIPAAALALKQDCTTLIGWSSFFH</sequence>
<dbReference type="SUPFAM" id="SSF53300">
    <property type="entry name" value="vWA-like"/>
    <property type="match status" value="1"/>
</dbReference>
<dbReference type="InterPro" id="IPR002035">
    <property type="entry name" value="VWF_A"/>
</dbReference>
<protein>
    <submittedName>
        <fullName evidence="2">Collagen alpha-4(Vi) chain-like</fullName>
    </submittedName>
</protein>
<dbReference type="Proteomes" id="UP000735302">
    <property type="component" value="Unassembled WGS sequence"/>
</dbReference>